<dbReference type="Gene3D" id="3.40.50.300">
    <property type="entry name" value="P-loop containing nucleotide triphosphate hydrolases"/>
    <property type="match status" value="2"/>
</dbReference>
<dbReference type="GO" id="GO:0016887">
    <property type="term" value="F:ATP hydrolysis activity"/>
    <property type="evidence" value="ECO:0007669"/>
    <property type="project" value="InterPro"/>
</dbReference>
<dbReference type="Pfam" id="PF13476">
    <property type="entry name" value="AAA_23"/>
    <property type="match status" value="1"/>
</dbReference>
<accession>A0A6N9HHP9</accession>
<feature type="compositionally biased region" description="Basic and acidic residues" evidence="2">
    <location>
        <begin position="472"/>
        <end position="486"/>
    </location>
</feature>
<feature type="region of interest" description="Disordered" evidence="2">
    <location>
        <begin position="999"/>
        <end position="1019"/>
    </location>
</feature>
<evidence type="ECO:0000259" key="3">
    <source>
        <dbReference type="Pfam" id="PF13476"/>
    </source>
</evidence>
<feature type="coiled-coil region" evidence="1">
    <location>
        <begin position="238"/>
        <end position="346"/>
    </location>
</feature>
<organism evidence="4 5">
    <name type="scientific">Pseudoduganella guangdongensis</name>
    <dbReference type="NCBI Taxonomy" id="2692179"/>
    <lineage>
        <taxon>Bacteria</taxon>
        <taxon>Pseudomonadati</taxon>
        <taxon>Pseudomonadota</taxon>
        <taxon>Betaproteobacteria</taxon>
        <taxon>Burkholderiales</taxon>
        <taxon>Oxalobacteraceae</taxon>
        <taxon>Telluria group</taxon>
        <taxon>Pseudoduganella</taxon>
    </lineage>
</organism>
<feature type="region of interest" description="Disordered" evidence="2">
    <location>
        <begin position="460"/>
        <end position="486"/>
    </location>
</feature>
<feature type="coiled-coil region" evidence="1">
    <location>
        <begin position="859"/>
        <end position="955"/>
    </location>
</feature>
<keyword evidence="1" id="KW-0175">Coiled coil</keyword>
<evidence type="ECO:0000313" key="4">
    <source>
        <dbReference type="EMBL" id="MYN03141.1"/>
    </source>
</evidence>
<evidence type="ECO:0000256" key="2">
    <source>
        <dbReference type="SAM" id="MobiDB-lite"/>
    </source>
</evidence>
<dbReference type="EMBL" id="WWCJ01000008">
    <property type="protein sequence ID" value="MYN03141.1"/>
    <property type="molecule type" value="Genomic_DNA"/>
</dbReference>
<dbReference type="Pfam" id="PF13558">
    <property type="entry name" value="SbcC_Walker_B"/>
    <property type="match status" value="1"/>
</dbReference>
<proteinExistence type="predicted"/>
<dbReference type="PANTHER" id="PTHR32114:SF2">
    <property type="entry name" value="ABC TRANSPORTER ABCH.3"/>
    <property type="match status" value="1"/>
</dbReference>
<evidence type="ECO:0000256" key="1">
    <source>
        <dbReference type="SAM" id="Coils"/>
    </source>
</evidence>
<keyword evidence="5" id="KW-1185">Reference proteome</keyword>
<dbReference type="InterPro" id="IPR038729">
    <property type="entry name" value="Rad50/SbcC_AAA"/>
</dbReference>
<gene>
    <name evidence="4" type="ORF">GTP41_13655</name>
</gene>
<dbReference type="GO" id="GO:0006302">
    <property type="term" value="P:double-strand break repair"/>
    <property type="evidence" value="ECO:0007669"/>
    <property type="project" value="InterPro"/>
</dbReference>
<dbReference type="Proteomes" id="UP000448575">
    <property type="component" value="Unassembled WGS sequence"/>
</dbReference>
<dbReference type="PANTHER" id="PTHR32114">
    <property type="entry name" value="ABC TRANSPORTER ABCH.3"/>
    <property type="match status" value="1"/>
</dbReference>
<reference evidence="4 5" key="1">
    <citation type="submission" date="2019-12" db="EMBL/GenBank/DDBJ databases">
        <title>Novel species isolated from a subtropical stream in China.</title>
        <authorList>
            <person name="Lu H."/>
        </authorList>
    </citation>
    <scope>NUCLEOTIDE SEQUENCE [LARGE SCALE GENOMIC DNA]</scope>
    <source>
        <strain evidence="4 5">DS3</strain>
    </source>
</reference>
<dbReference type="InterPro" id="IPR027417">
    <property type="entry name" value="P-loop_NTPase"/>
</dbReference>
<name>A0A6N9HHP9_9BURK</name>
<sequence>MKVLRIAGKNLASLADEFSVDFTAQPLSDAGLFAISGPTGAGKSTLLDALCLALYDDTPRLHKAVGKTPDVGDPVSSQDPRTLLRRGAAEGWAEVDFVGNDGLSYRARWKVWRARSKAAGALQPSAMSLQKLPGLQPLGHTKTEVMAEIAQRIGLSFEQFTRAVLLAQNEFSAFLKAPDDERGTLLETLTGSGIYSDISKRAFERWRAEELALKTLTAGLANQQPLAPEQRAEVAAQAQAADAALEAAAQRVAALEADLRWHQQAARLAAAVQQAQEACQQKQAESDAAETRRATLAQLDAVQPARALNDDIVRLAAERSAAQAALAVAEQEAERTRLALEVLNGDVQQALAAAGAAESAQQAAAPQLDQAKVLDTRLLALQAAFSQAAAARDSAAQADAAALATLRARDEQQQTLAREQEAGQQWLAAHEHWAALARDWPRCDVLFTQAREQAARAEQQSQSLAAVQEATARQRQDEAHARSGLEAAAERLRQAEAQRAQAGAALAGIDAEALAVQRQQLDQRRAQLADAGAAWQELAQLTERQQTLAARSAAQQAARDSAEQEAGAARQANLALVAASTQAERALKLAEAATGESVEELRAALQDDAPCPVCGAREHPYRHEDGPLQTMLAQLQAEVHDCRDKLQRNMKYEAEQQARWQSSVEQLTALAAEQHGIATALASAQARWQARSSALFTTDDAGDDIPAWLAAQDSALQSALRALEAQEQTQRRASRAREVAQTACEQAAAECQRHQQALAAAQTALAQSTAQQQALEAQRIDTALQIAALLDQLDAPQGGSGWQDEWKAGPARFHEQRSRESKQWQAQRQACDERSNALAALATELQTLRAAQERSNTEARNAQVASAAAQAALAAAQAERQALWQGRPVREVEAGLRNAIEQTRSALQARQESAQQAAQQRTRADEALAQGRQRLAALQSAAALAEARLQAWLAEGHAPGIDSMDALRALLAHPQQAIRDERTALQAMAQALASAKAVHAERADQHAQHLASAAPGDQRGAADIEQALQTAQEERQQAHDQAAALKLQLAQDDARRKAAQGLLADIASQQETERRWAQLSELIGSADGKKFRNYAQQFTLDVLLGYANAHLAQLAPRYQLERIANPLQPSLGLLVRDLHMGDEKRSVHSLSGGESFLVSLAMALGLASLSSNRVRVESLFIDEGFGSLDAETLRVAMDALDGLQAMGRKVGVISHVQEMTERIATRIVVQPAANGSSAISVS</sequence>
<comment type="caution">
    <text evidence="4">The sequence shown here is derived from an EMBL/GenBank/DDBJ whole genome shotgun (WGS) entry which is preliminary data.</text>
</comment>
<feature type="coiled-coil region" evidence="1">
    <location>
        <begin position="1021"/>
        <end position="1048"/>
    </location>
</feature>
<feature type="coiled-coil region" evidence="1">
    <location>
        <begin position="744"/>
        <end position="778"/>
    </location>
</feature>
<feature type="domain" description="Rad50/SbcC-type AAA" evidence="3">
    <location>
        <begin position="8"/>
        <end position="278"/>
    </location>
</feature>
<protein>
    <submittedName>
        <fullName evidence="4">AAA family ATPase</fullName>
    </submittedName>
</protein>
<dbReference type="RefSeq" id="WP_161026109.1">
    <property type="nucleotide sequence ID" value="NZ_WWCJ01000008.1"/>
</dbReference>
<dbReference type="SUPFAM" id="SSF52540">
    <property type="entry name" value="P-loop containing nucleoside triphosphate hydrolases"/>
    <property type="match status" value="1"/>
</dbReference>
<dbReference type="AlphaFoldDB" id="A0A6N9HHP9"/>
<evidence type="ECO:0000313" key="5">
    <source>
        <dbReference type="Proteomes" id="UP000448575"/>
    </source>
</evidence>